<dbReference type="KEGG" id="rsi:Runsl_0238"/>
<reference evidence="2 3" key="2">
    <citation type="journal article" date="2012" name="Stand. Genomic Sci.">
        <title>Complete genome sequence of the aquatic bacterium Runella slithyformis type strain (LSU 4(T)).</title>
        <authorList>
            <person name="Copeland A."/>
            <person name="Zhang X."/>
            <person name="Misra M."/>
            <person name="Lapidus A."/>
            <person name="Nolan M."/>
            <person name="Lucas S."/>
            <person name="Deshpande S."/>
            <person name="Cheng J.F."/>
            <person name="Tapia R."/>
            <person name="Goodwin L.A."/>
            <person name="Pitluck S."/>
            <person name="Liolios K."/>
            <person name="Pagani I."/>
            <person name="Ivanova N."/>
            <person name="Mikhailova N."/>
            <person name="Pati A."/>
            <person name="Chen A."/>
            <person name="Palaniappan K."/>
            <person name="Land M."/>
            <person name="Hauser L."/>
            <person name="Pan C."/>
            <person name="Jeffries C.D."/>
            <person name="Detter J.C."/>
            <person name="Brambilla E.M."/>
            <person name="Rohde M."/>
            <person name="Djao O.D."/>
            <person name="Goker M."/>
            <person name="Sikorski J."/>
            <person name="Tindall B.J."/>
            <person name="Woyke T."/>
            <person name="Bristow J."/>
            <person name="Eisen J.A."/>
            <person name="Markowitz V."/>
            <person name="Hugenholtz P."/>
            <person name="Kyrpides N.C."/>
            <person name="Klenk H.P."/>
            <person name="Mavromatis K."/>
        </authorList>
    </citation>
    <scope>NUCLEOTIDE SEQUENCE [LARGE SCALE GENOMIC DNA]</scope>
    <source>
        <strain evidence="3">ATCC 29530 / DSM 19594 / LMG 11500 / NCIMB 11436 / LSU 4</strain>
    </source>
</reference>
<keyword evidence="1" id="KW-0472">Membrane</keyword>
<dbReference type="EMBL" id="CP002859">
    <property type="protein sequence ID" value="AEI46693.1"/>
    <property type="molecule type" value="Genomic_DNA"/>
</dbReference>
<gene>
    <name evidence="2" type="ordered locus">Runsl_0238</name>
</gene>
<evidence type="ECO:0000256" key="1">
    <source>
        <dbReference type="SAM" id="Phobius"/>
    </source>
</evidence>
<evidence type="ECO:0000313" key="2">
    <source>
        <dbReference type="EMBL" id="AEI46693.1"/>
    </source>
</evidence>
<proteinExistence type="predicted"/>
<feature type="transmembrane region" description="Helical" evidence="1">
    <location>
        <begin position="36"/>
        <end position="54"/>
    </location>
</feature>
<dbReference type="AlphaFoldDB" id="A0A7U4E419"/>
<accession>A0A7U4E419</accession>
<reference evidence="3" key="1">
    <citation type="submission" date="2011-06" db="EMBL/GenBank/DDBJ databases">
        <title>The complete genome of chromosome of Runella slithyformis DSM 19594.</title>
        <authorList>
            <consortium name="US DOE Joint Genome Institute (JGI-PGF)"/>
            <person name="Lucas S."/>
            <person name="Han J."/>
            <person name="Lapidus A."/>
            <person name="Bruce D."/>
            <person name="Goodwin L."/>
            <person name="Pitluck S."/>
            <person name="Peters L."/>
            <person name="Kyrpides N."/>
            <person name="Mavromatis K."/>
            <person name="Ivanova N."/>
            <person name="Ovchinnikova G."/>
            <person name="Zhang X."/>
            <person name="Misra M."/>
            <person name="Detter J.C."/>
            <person name="Tapia R."/>
            <person name="Han C."/>
            <person name="Land M."/>
            <person name="Hauser L."/>
            <person name="Markowitz V."/>
            <person name="Cheng J.-F."/>
            <person name="Hugenholtz P."/>
            <person name="Woyke T."/>
            <person name="Wu D."/>
            <person name="Tindall B."/>
            <person name="Faehrich R."/>
            <person name="Brambilla E."/>
            <person name="Klenk H.-P."/>
            <person name="Eisen J.A."/>
        </authorList>
    </citation>
    <scope>NUCLEOTIDE SEQUENCE [LARGE SCALE GENOMIC DNA]</scope>
    <source>
        <strain evidence="3">ATCC 29530 / DSM 19594 / LMG 11500 / NCIMB 11436 / LSU 4</strain>
    </source>
</reference>
<protein>
    <submittedName>
        <fullName evidence="2">Uncharacterized protein</fullName>
    </submittedName>
</protein>
<keyword evidence="1" id="KW-1133">Transmembrane helix</keyword>
<evidence type="ECO:0000313" key="3">
    <source>
        <dbReference type="Proteomes" id="UP000000493"/>
    </source>
</evidence>
<dbReference type="Proteomes" id="UP000000493">
    <property type="component" value="Chromosome"/>
</dbReference>
<name>A0A7U4E419_RUNSL</name>
<sequence>MTFLKTISPYLYVMMVSFVVFHNTGYQIERMIQIPYVLYIILALVSFFVIRSVIQQSAKSDRP</sequence>
<feature type="transmembrane region" description="Helical" evidence="1">
    <location>
        <begin position="7"/>
        <end position="24"/>
    </location>
</feature>
<keyword evidence="1" id="KW-0812">Transmembrane</keyword>
<organism evidence="2 3">
    <name type="scientific">Runella slithyformis (strain ATCC 29530 / DSM 19594 / LMG 11500 / NCIMB 11436 / LSU 4)</name>
    <dbReference type="NCBI Taxonomy" id="761193"/>
    <lineage>
        <taxon>Bacteria</taxon>
        <taxon>Pseudomonadati</taxon>
        <taxon>Bacteroidota</taxon>
        <taxon>Cytophagia</taxon>
        <taxon>Cytophagales</taxon>
        <taxon>Spirosomataceae</taxon>
        <taxon>Runella</taxon>
    </lineage>
</organism>
<keyword evidence="3" id="KW-1185">Reference proteome</keyword>